<evidence type="ECO:0000256" key="1">
    <source>
        <dbReference type="ARBA" id="ARBA00023002"/>
    </source>
</evidence>
<dbReference type="Pfam" id="PF02826">
    <property type="entry name" value="2-Hacid_dh_C"/>
    <property type="match status" value="1"/>
</dbReference>
<dbReference type="InterPro" id="IPR006140">
    <property type="entry name" value="D-isomer_DH_NAD-bd"/>
</dbReference>
<evidence type="ECO:0000256" key="2">
    <source>
        <dbReference type="ARBA" id="ARBA00023027"/>
    </source>
</evidence>
<evidence type="ECO:0000313" key="5">
    <source>
        <dbReference type="Proteomes" id="UP000264120"/>
    </source>
</evidence>
<dbReference type="AlphaFoldDB" id="A0A347WFZ2"/>
<name>A0A347WFZ2_9PROT</name>
<dbReference type="OrthoDB" id="9787219at2"/>
<dbReference type="KEGG" id="ksc:CD178_03041"/>
<gene>
    <name evidence="4" type="primary">ghrA</name>
    <name evidence="4" type="ORF">CD178_03041</name>
</gene>
<accession>A0A347WFZ2</accession>
<dbReference type="RefSeq" id="WP_118963731.1">
    <property type="nucleotide sequence ID" value="NZ_CP023037.1"/>
</dbReference>
<keyword evidence="2" id="KW-0520">NAD</keyword>
<keyword evidence="4" id="KW-0670">Pyruvate</keyword>
<dbReference type="EMBL" id="CP023037">
    <property type="protein sequence ID" value="AXY23785.1"/>
    <property type="molecule type" value="Genomic_DNA"/>
</dbReference>
<dbReference type="GO" id="GO:0030267">
    <property type="term" value="F:glyoxylate reductase (NADPH) activity"/>
    <property type="evidence" value="ECO:0007669"/>
    <property type="project" value="UniProtKB-EC"/>
</dbReference>
<dbReference type="GO" id="GO:0051287">
    <property type="term" value="F:NAD binding"/>
    <property type="evidence" value="ECO:0007669"/>
    <property type="project" value="InterPro"/>
</dbReference>
<dbReference type="CDD" id="cd12164">
    <property type="entry name" value="GDH_like_2"/>
    <property type="match status" value="1"/>
</dbReference>
<keyword evidence="5" id="KW-1185">Reference proteome</keyword>
<protein>
    <submittedName>
        <fullName evidence="4">Glyoxylate/hydroxypyruvate reductase A</fullName>
        <ecNumber evidence="4">1.1.1.79</ecNumber>
    </submittedName>
</protein>
<dbReference type="InterPro" id="IPR036291">
    <property type="entry name" value="NAD(P)-bd_dom_sf"/>
</dbReference>
<evidence type="ECO:0000259" key="3">
    <source>
        <dbReference type="Pfam" id="PF02826"/>
    </source>
</evidence>
<geneLocation type="plasmid" evidence="4 5">
    <name>unnamed1</name>
</geneLocation>
<feature type="domain" description="D-isomer specific 2-hydroxyacid dehydrogenase NAD-binding" evidence="3">
    <location>
        <begin position="105"/>
        <end position="278"/>
    </location>
</feature>
<reference evidence="4 5" key="1">
    <citation type="submission" date="2017-08" db="EMBL/GenBank/DDBJ databases">
        <title>Complete genome sequence of Gluconacetobacter saccharivorans CV1 isolated from Fermented Vinegar.</title>
        <authorList>
            <person name="Kim S.-Y."/>
        </authorList>
    </citation>
    <scope>NUCLEOTIDE SEQUENCE [LARGE SCALE GENOMIC DNA]</scope>
    <source>
        <strain evidence="4 5">CV1</strain>
        <plasmid evidence="4 5">unnamed1</plasmid>
    </source>
</reference>
<dbReference type="Gene3D" id="3.40.50.720">
    <property type="entry name" value="NAD(P)-binding Rossmann-like Domain"/>
    <property type="match status" value="2"/>
</dbReference>
<dbReference type="EC" id="1.1.1.79" evidence="4"/>
<dbReference type="PANTHER" id="PTHR43333">
    <property type="entry name" value="2-HACID_DH_C DOMAIN-CONTAINING PROTEIN"/>
    <property type="match status" value="1"/>
</dbReference>
<organism evidence="4 5">
    <name type="scientific">Komagataeibacter saccharivorans</name>
    <dbReference type="NCBI Taxonomy" id="265959"/>
    <lineage>
        <taxon>Bacteria</taxon>
        <taxon>Pseudomonadati</taxon>
        <taxon>Pseudomonadota</taxon>
        <taxon>Alphaproteobacteria</taxon>
        <taxon>Acetobacterales</taxon>
        <taxon>Acetobacteraceae</taxon>
        <taxon>Komagataeibacter</taxon>
    </lineage>
</organism>
<keyword evidence="4" id="KW-0614">Plasmid</keyword>
<dbReference type="SUPFAM" id="SSF51735">
    <property type="entry name" value="NAD(P)-binding Rossmann-fold domains"/>
    <property type="match status" value="1"/>
</dbReference>
<sequence length="313" mass="34621">MVRLVISADGPRAAGDWYDAFRCVAPELDVRSWYEPGVDIAHADYALVWEPTSDDLRRMGHLKAIICVGAGVNHLLHDPGFPVHVPLVRMGGEQTAALMADYVLWAALGLLRDARTWTVQQQRGVWKNNPVSRTCREARIGIMGMGHLGAYVARHLHHVGFSVAGWRRTARDVPGITVFTGTDALPDFLADLDILVDLLPSTHATRGIINHALLQHLPRGAGFINVGRGNHVIMDDLLRALDEGALGAAVLDVTEPEPLPPGHPLWRHERVTITPHVASQASYEAQARYVRDVIMQMERHERPALLCDPMRGY</sequence>
<keyword evidence="1 4" id="KW-0560">Oxidoreductase</keyword>
<dbReference type="Proteomes" id="UP000264120">
    <property type="component" value="Plasmid unnamed1"/>
</dbReference>
<dbReference type="PANTHER" id="PTHR43333:SF1">
    <property type="entry name" value="D-ISOMER SPECIFIC 2-HYDROXYACID DEHYDROGENASE NAD-BINDING DOMAIN-CONTAINING PROTEIN"/>
    <property type="match status" value="1"/>
</dbReference>
<dbReference type="SUPFAM" id="SSF52283">
    <property type="entry name" value="Formate/glycerate dehydrogenase catalytic domain-like"/>
    <property type="match status" value="1"/>
</dbReference>
<proteinExistence type="predicted"/>
<evidence type="ECO:0000313" key="4">
    <source>
        <dbReference type="EMBL" id="AXY23785.1"/>
    </source>
</evidence>